<dbReference type="InterPro" id="IPR036388">
    <property type="entry name" value="WH-like_DNA-bd_sf"/>
</dbReference>
<comment type="caution">
    <text evidence="9">The sequence shown here is derived from an EMBL/GenBank/DDBJ whole genome shotgun (WGS) entry which is preliminary data.</text>
</comment>
<dbReference type="PANTHER" id="PTHR43133">
    <property type="entry name" value="RNA POLYMERASE ECF-TYPE SIGMA FACTO"/>
    <property type="match status" value="1"/>
</dbReference>
<dbReference type="InterPro" id="IPR007627">
    <property type="entry name" value="RNA_pol_sigma70_r2"/>
</dbReference>
<dbReference type="EMBL" id="VEVQ02000018">
    <property type="protein sequence ID" value="NHN27792.1"/>
    <property type="molecule type" value="Genomic_DNA"/>
</dbReference>
<gene>
    <name evidence="9" type="ORF">FIA58_019100</name>
</gene>
<feature type="domain" description="RNA polymerase sigma-70 region 2" evidence="7">
    <location>
        <begin position="35"/>
        <end position="93"/>
    </location>
</feature>
<dbReference type="NCBIfam" id="TIGR02937">
    <property type="entry name" value="sigma70-ECF"/>
    <property type="match status" value="1"/>
</dbReference>
<dbReference type="SUPFAM" id="SSF88659">
    <property type="entry name" value="Sigma3 and sigma4 domains of RNA polymerase sigma factors"/>
    <property type="match status" value="1"/>
</dbReference>
<evidence type="ECO:0000313" key="10">
    <source>
        <dbReference type="Proteomes" id="UP000817854"/>
    </source>
</evidence>
<dbReference type="Gene3D" id="1.10.10.10">
    <property type="entry name" value="Winged helix-like DNA-binding domain superfamily/Winged helix DNA-binding domain"/>
    <property type="match status" value="1"/>
</dbReference>
<protein>
    <recommendedName>
        <fullName evidence="6">RNA polymerase sigma factor</fullName>
    </recommendedName>
</protein>
<evidence type="ECO:0000256" key="3">
    <source>
        <dbReference type="ARBA" id="ARBA00023082"/>
    </source>
</evidence>
<dbReference type="SUPFAM" id="SSF88946">
    <property type="entry name" value="Sigma2 domain of RNA polymerase sigma factors"/>
    <property type="match status" value="1"/>
</dbReference>
<dbReference type="RefSeq" id="WP_140964301.1">
    <property type="nucleotide sequence ID" value="NZ_VEVQ02000018.1"/>
</dbReference>
<feature type="domain" description="RNA polymerase sigma factor 70 region 4 type 2" evidence="8">
    <location>
        <begin position="123"/>
        <end position="171"/>
    </location>
</feature>
<dbReference type="InterPro" id="IPR039425">
    <property type="entry name" value="RNA_pol_sigma-70-like"/>
</dbReference>
<dbReference type="InterPro" id="IPR013324">
    <property type="entry name" value="RNA_pol_sigma_r3/r4-like"/>
</dbReference>
<dbReference type="PANTHER" id="PTHR43133:SF60">
    <property type="entry name" value="RNA POLYMERASE SIGMA FACTOR SIGV"/>
    <property type="match status" value="1"/>
</dbReference>
<comment type="similarity">
    <text evidence="1 6">Belongs to the sigma-70 factor family. ECF subfamily.</text>
</comment>
<accession>A0ABX0IYI5</accession>
<evidence type="ECO:0000313" key="9">
    <source>
        <dbReference type="EMBL" id="NHN27792.1"/>
    </source>
</evidence>
<dbReference type="InterPro" id="IPR013249">
    <property type="entry name" value="RNA_pol_sigma70_r4_t2"/>
</dbReference>
<dbReference type="Pfam" id="PF08281">
    <property type="entry name" value="Sigma70_r4_2"/>
    <property type="match status" value="1"/>
</dbReference>
<keyword evidence="3 6" id="KW-0731">Sigma factor</keyword>
<reference evidence="9 10" key="2">
    <citation type="submission" date="2020-02" db="EMBL/GenBank/DDBJ databases">
        <title>Flavobacterium profundi sp. nov., isolated from a deep-sea seamount.</title>
        <authorList>
            <person name="Zhang D.-C."/>
        </authorList>
    </citation>
    <scope>NUCLEOTIDE SEQUENCE [LARGE SCALE GENOMIC DNA]</scope>
    <source>
        <strain evidence="9 10">EC11</strain>
    </source>
</reference>
<keyword evidence="2 6" id="KW-0805">Transcription regulation</keyword>
<evidence type="ECO:0000256" key="6">
    <source>
        <dbReference type="RuleBase" id="RU000716"/>
    </source>
</evidence>
<keyword evidence="10" id="KW-1185">Reference proteome</keyword>
<reference evidence="10" key="1">
    <citation type="submission" date="2019-05" db="EMBL/GenBank/DDBJ databases">
        <title>Flavobacterium profundi sp. nov., isolated from a deep-sea seamount.</title>
        <authorList>
            <person name="Zhang D.-C."/>
        </authorList>
    </citation>
    <scope>NUCLEOTIDE SEQUENCE [LARGE SCALE GENOMIC DNA]</scope>
    <source>
        <strain evidence="10">EC11</strain>
    </source>
</reference>
<dbReference type="InterPro" id="IPR000838">
    <property type="entry name" value="RNA_pol_sigma70_ECF_CS"/>
</dbReference>
<dbReference type="InterPro" id="IPR014284">
    <property type="entry name" value="RNA_pol_sigma-70_dom"/>
</dbReference>
<dbReference type="Proteomes" id="UP000817854">
    <property type="component" value="Unassembled WGS sequence"/>
</dbReference>
<organism evidence="9 10">
    <name type="scientific">Flavobacterium jejuense</name>
    <dbReference type="NCBI Taxonomy" id="1544455"/>
    <lineage>
        <taxon>Bacteria</taxon>
        <taxon>Pseudomonadati</taxon>
        <taxon>Bacteroidota</taxon>
        <taxon>Flavobacteriia</taxon>
        <taxon>Flavobacteriales</taxon>
        <taxon>Flavobacteriaceae</taxon>
        <taxon>Flavobacterium</taxon>
    </lineage>
</organism>
<dbReference type="Pfam" id="PF04542">
    <property type="entry name" value="Sigma70_r2"/>
    <property type="match status" value="1"/>
</dbReference>
<evidence type="ECO:0000256" key="5">
    <source>
        <dbReference type="ARBA" id="ARBA00023163"/>
    </source>
</evidence>
<dbReference type="InterPro" id="IPR013325">
    <property type="entry name" value="RNA_pol_sigma_r2"/>
</dbReference>
<name>A0ABX0IYI5_9FLAO</name>
<evidence type="ECO:0000259" key="7">
    <source>
        <dbReference type="Pfam" id="PF04542"/>
    </source>
</evidence>
<sequence>MNPIETRDKLLINKIMEGDTFAFKDLIDFYKNVSLTLASSIVKNELLAEDVVQTTFIKVYQKLHTFKKDAKFSTWLYRIVVNTAYNELKKQKRHSDIDIAAVYSIEVDEKSGTYLEEEDQKKYIQMALKTIKVDEALVLRLFYLYEHSISEIQEITGFSKSKVKVDLHRGRINMEQQLKKILGNEITHLL</sequence>
<evidence type="ECO:0000256" key="4">
    <source>
        <dbReference type="ARBA" id="ARBA00023125"/>
    </source>
</evidence>
<dbReference type="Gene3D" id="1.10.1740.10">
    <property type="match status" value="1"/>
</dbReference>
<evidence type="ECO:0000256" key="1">
    <source>
        <dbReference type="ARBA" id="ARBA00010641"/>
    </source>
</evidence>
<proteinExistence type="inferred from homology"/>
<evidence type="ECO:0000256" key="2">
    <source>
        <dbReference type="ARBA" id="ARBA00023015"/>
    </source>
</evidence>
<evidence type="ECO:0000259" key="8">
    <source>
        <dbReference type="Pfam" id="PF08281"/>
    </source>
</evidence>
<keyword evidence="4 6" id="KW-0238">DNA-binding</keyword>
<dbReference type="PROSITE" id="PS01063">
    <property type="entry name" value="SIGMA70_ECF"/>
    <property type="match status" value="1"/>
</dbReference>
<keyword evidence="5 6" id="KW-0804">Transcription</keyword>